<dbReference type="EMBL" id="RZNY01000004">
    <property type="protein sequence ID" value="RUT47390.1"/>
    <property type="molecule type" value="Genomic_DNA"/>
</dbReference>
<reference evidence="2 3" key="1">
    <citation type="submission" date="2018-12" db="EMBL/GenBank/DDBJ databases">
        <authorList>
            <person name="Sun L."/>
            <person name="Chen Z."/>
        </authorList>
    </citation>
    <scope>NUCLEOTIDE SEQUENCE [LARGE SCALE GENOMIC DNA]</scope>
    <source>
        <strain evidence="2 3">DSM 15890</strain>
    </source>
</reference>
<dbReference type="RefSeq" id="WP_127191267.1">
    <property type="nucleotide sequence ID" value="NZ_RZNY01000004.1"/>
</dbReference>
<dbReference type="InterPro" id="IPR000182">
    <property type="entry name" value="GNAT_dom"/>
</dbReference>
<dbReference type="PANTHER" id="PTHR43792">
    <property type="entry name" value="GNAT FAMILY, PUTATIVE (AFU_ORTHOLOGUE AFUA_3G00765)-RELATED-RELATED"/>
    <property type="match status" value="1"/>
</dbReference>
<gene>
    <name evidence="2" type="ORF">EJP82_06680</name>
</gene>
<dbReference type="PROSITE" id="PS51186">
    <property type="entry name" value="GNAT"/>
    <property type="match status" value="1"/>
</dbReference>
<comment type="caution">
    <text evidence="2">The sequence shown here is derived from an EMBL/GenBank/DDBJ whole genome shotgun (WGS) entry which is preliminary data.</text>
</comment>
<dbReference type="InterPro" id="IPR016181">
    <property type="entry name" value="Acyl_CoA_acyltransferase"/>
</dbReference>
<dbReference type="SUPFAM" id="SSF55729">
    <property type="entry name" value="Acyl-CoA N-acyltransferases (Nat)"/>
    <property type="match status" value="1"/>
</dbReference>
<feature type="domain" description="N-acetyltransferase" evidence="1">
    <location>
        <begin position="18"/>
        <end position="178"/>
    </location>
</feature>
<evidence type="ECO:0000259" key="1">
    <source>
        <dbReference type="PROSITE" id="PS51186"/>
    </source>
</evidence>
<organism evidence="2 3">
    <name type="scientific">Paenibacillus anaericanus</name>
    <dbReference type="NCBI Taxonomy" id="170367"/>
    <lineage>
        <taxon>Bacteria</taxon>
        <taxon>Bacillati</taxon>
        <taxon>Bacillota</taxon>
        <taxon>Bacilli</taxon>
        <taxon>Bacillales</taxon>
        <taxon>Paenibacillaceae</taxon>
        <taxon>Paenibacillus</taxon>
    </lineage>
</organism>
<dbReference type="PANTHER" id="PTHR43792:SF9">
    <property type="entry name" value="RIBOSOMAL-PROTEIN-ALANINE ACETYLTRANSFERASE"/>
    <property type="match status" value="1"/>
</dbReference>
<dbReference type="OrthoDB" id="9785602at2"/>
<proteinExistence type="predicted"/>
<evidence type="ECO:0000313" key="2">
    <source>
        <dbReference type="EMBL" id="RUT47390.1"/>
    </source>
</evidence>
<keyword evidence="3" id="KW-1185">Reference proteome</keyword>
<dbReference type="GO" id="GO:0005737">
    <property type="term" value="C:cytoplasm"/>
    <property type="evidence" value="ECO:0007669"/>
    <property type="project" value="TreeGrafter"/>
</dbReference>
<protein>
    <submittedName>
        <fullName evidence="2">N-acetyltransferase</fullName>
    </submittedName>
</protein>
<evidence type="ECO:0000313" key="3">
    <source>
        <dbReference type="Proteomes" id="UP000279446"/>
    </source>
</evidence>
<dbReference type="Proteomes" id="UP000279446">
    <property type="component" value="Unassembled WGS sequence"/>
</dbReference>
<dbReference type="AlphaFoldDB" id="A0A3S1CAB9"/>
<dbReference type="Pfam" id="PF13302">
    <property type="entry name" value="Acetyltransf_3"/>
    <property type="match status" value="1"/>
</dbReference>
<sequence>MNTTSLFENIPNLETNRLVLRKLEVSDAEDYFNVLSDPETIKHTRWDLFNTVEDSIAYLIYLEQKYQSRQAFHWGIIEKDSQKLIGRVAFISFDEENDRTEIGYVISKHYWNKGFISEAIQELIKYGFNELGVNRIEARCNEDNIGSERVMQKVGMKFEGILREQLKMKGNYKNQKHYSLFRSDL</sequence>
<keyword evidence="2" id="KW-0808">Transferase</keyword>
<accession>A0A3S1CAB9</accession>
<name>A0A3S1CAB9_9BACL</name>
<dbReference type="InterPro" id="IPR051531">
    <property type="entry name" value="N-acetyltransferase"/>
</dbReference>
<dbReference type="Gene3D" id="3.40.630.30">
    <property type="match status" value="1"/>
</dbReference>
<dbReference type="GO" id="GO:0008999">
    <property type="term" value="F:protein-N-terminal-alanine acetyltransferase activity"/>
    <property type="evidence" value="ECO:0007669"/>
    <property type="project" value="TreeGrafter"/>
</dbReference>